<comment type="function">
    <text evidence="6">The RuvA-RuvB-RuvC complex processes Holliday junction (HJ) DNA during genetic recombination and DNA repair, while the RuvA-RuvB complex plays an important role in the rescue of blocked DNA replication forks via replication fork reversal (RFR). RuvA specifically binds to HJ cruciform DNA, conferring on it an open structure. The RuvB hexamer acts as an ATP-dependent pump, pulling dsDNA into and through the RuvAB complex. HJ branch migration allows RuvC to scan DNA until it finds its consensus sequence, where it cleaves and resolves the cruciform DNA.</text>
</comment>
<dbReference type="RefSeq" id="WP_213237582.1">
    <property type="nucleotide sequence ID" value="NZ_JAHBCL010000024.1"/>
</dbReference>
<evidence type="ECO:0000313" key="9">
    <source>
        <dbReference type="Proteomes" id="UP000746471"/>
    </source>
</evidence>
<comment type="subunit">
    <text evidence="6">Homotetramer. Forms an RuvA(8)-RuvB(12)-Holliday junction (HJ) complex. HJ DNA is sandwiched between 2 RuvA tetramers; dsDNA enters through RuvA and exits via RuvB. An RuvB hexamer assembles on each DNA strand where it exits the tetramer. Each RuvB hexamer is contacted by two RuvA subunits (via domain III) on 2 adjacent RuvB subunits; this complex drives branch migration. In the full resolvosome a probable DNA-RuvA(4)-RuvB(12)-RuvC(2) complex forms which resolves the HJ.</text>
</comment>
<comment type="similarity">
    <text evidence="6">Belongs to the RuvA family.</text>
</comment>
<dbReference type="InterPro" id="IPR011114">
    <property type="entry name" value="RuvA_C"/>
</dbReference>
<dbReference type="CDD" id="cd14332">
    <property type="entry name" value="UBA_RuvA_C"/>
    <property type="match status" value="1"/>
</dbReference>
<dbReference type="Gene3D" id="1.10.8.10">
    <property type="entry name" value="DNA helicase RuvA subunit, C-terminal domain"/>
    <property type="match status" value="1"/>
</dbReference>
<feature type="region of interest" description="Domain I" evidence="6">
    <location>
        <begin position="1"/>
        <end position="64"/>
    </location>
</feature>
<feature type="domain" description="Helix-hairpin-helix DNA-binding motif class 1" evidence="7">
    <location>
        <begin position="108"/>
        <end position="127"/>
    </location>
</feature>
<evidence type="ECO:0000256" key="2">
    <source>
        <dbReference type="ARBA" id="ARBA00022763"/>
    </source>
</evidence>
<dbReference type="Pfam" id="PF01330">
    <property type="entry name" value="RuvA_N"/>
    <property type="match status" value="1"/>
</dbReference>
<keyword evidence="4 6" id="KW-0233">DNA recombination</keyword>
<evidence type="ECO:0000256" key="5">
    <source>
        <dbReference type="ARBA" id="ARBA00023204"/>
    </source>
</evidence>
<dbReference type="Gene3D" id="2.40.50.140">
    <property type="entry name" value="Nucleic acid-binding proteins"/>
    <property type="match status" value="1"/>
</dbReference>
<keyword evidence="2 6" id="KW-0227">DNA damage</keyword>
<dbReference type="InterPro" id="IPR012340">
    <property type="entry name" value="NA-bd_OB-fold"/>
</dbReference>
<dbReference type="Gene3D" id="1.10.150.20">
    <property type="entry name" value="5' to 3' exonuclease, C-terminal subdomain"/>
    <property type="match status" value="1"/>
</dbReference>
<name>A0ABS5PS76_9FIRM</name>
<dbReference type="Pfam" id="PF07499">
    <property type="entry name" value="RuvA_C"/>
    <property type="match status" value="1"/>
</dbReference>
<evidence type="ECO:0000256" key="1">
    <source>
        <dbReference type="ARBA" id="ARBA00022490"/>
    </source>
</evidence>
<feature type="region of interest" description="Domain III" evidence="6">
    <location>
        <begin position="148"/>
        <end position="201"/>
    </location>
</feature>
<evidence type="ECO:0000256" key="4">
    <source>
        <dbReference type="ARBA" id="ARBA00023172"/>
    </source>
</evidence>
<feature type="domain" description="Helix-hairpin-helix DNA-binding motif class 1" evidence="7">
    <location>
        <begin position="73"/>
        <end position="92"/>
    </location>
</feature>
<comment type="domain">
    <text evidence="6">Has three domains with a flexible linker between the domains II and III and assumes an 'L' shape. Domain III is highly mobile and contacts RuvB.</text>
</comment>
<keyword evidence="5 6" id="KW-0234">DNA repair</keyword>
<comment type="caution">
    <text evidence="6">Lacks conserved residue(s) required for the propagation of feature annotation.</text>
</comment>
<gene>
    <name evidence="6 8" type="primary">ruvA</name>
    <name evidence="8" type="ORF">KHM83_13640</name>
</gene>
<dbReference type="Pfam" id="PF14520">
    <property type="entry name" value="HHH_5"/>
    <property type="match status" value="1"/>
</dbReference>
<dbReference type="NCBIfam" id="TIGR00084">
    <property type="entry name" value="ruvA"/>
    <property type="match status" value="1"/>
</dbReference>
<keyword evidence="1 6" id="KW-0963">Cytoplasm</keyword>
<dbReference type="SUPFAM" id="SSF50249">
    <property type="entry name" value="Nucleic acid-binding proteins"/>
    <property type="match status" value="1"/>
</dbReference>
<dbReference type="InterPro" id="IPR010994">
    <property type="entry name" value="RuvA_2-like"/>
</dbReference>
<comment type="caution">
    <text evidence="8">The sequence shown here is derived from an EMBL/GenBank/DDBJ whole genome shotgun (WGS) entry which is preliminary data.</text>
</comment>
<keyword evidence="9" id="KW-1185">Reference proteome</keyword>
<evidence type="ECO:0000313" key="8">
    <source>
        <dbReference type="EMBL" id="MBS7527722.1"/>
    </source>
</evidence>
<keyword evidence="3 6" id="KW-0238">DNA-binding</keyword>
<dbReference type="InterPro" id="IPR000085">
    <property type="entry name" value="RuvA"/>
</dbReference>
<dbReference type="Proteomes" id="UP000746471">
    <property type="component" value="Unassembled WGS sequence"/>
</dbReference>
<dbReference type="HAMAP" id="MF_00031">
    <property type="entry name" value="DNA_HJ_migration_RuvA"/>
    <property type="match status" value="1"/>
</dbReference>
<evidence type="ECO:0000256" key="6">
    <source>
        <dbReference type="HAMAP-Rule" id="MF_00031"/>
    </source>
</evidence>
<organism evidence="8 9">
    <name type="scientific">Fusibacter paucivorans</name>
    <dbReference type="NCBI Taxonomy" id="76009"/>
    <lineage>
        <taxon>Bacteria</taxon>
        <taxon>Bacillati</taxon>
        <taxon>Bacillota</taxon>
        <taxon>Clostridia</taxon>
        <taxon>Eubacteriales</taxon>
        <taxon>Eubacteriales Family XII. Incertae Sedis</taxon>
        <taxon>Fusibacter</taxon>
    </lineage>
</organism>
<accession>A0ABS5PS76</accession>
<proteinExistence type="inferred from homology"/>
<dbReference type="InterPro" id="IPR003583">
    <property type="entry name" value="Hlx-hairpin-Hlx_DNA-bd_motif"/>
</dbReference>
<dbReference type="InterPro" id="IPR036267">
    <property type="entry name" value="RuvA_C_sf"/>
</dbReference>
<dbReference type="SUPFAM" id="SSF47781">
    <property type="entry name" value="RuvA domain 2-like"/>
    <property type="match status" value="1"/>
</dbReference>
<evidence type="ECO:0000256" key="3">
    <source>
        <dbReference type="ARBA" id="ARBA00023125"/>
    </source>
</evidence>
<dbReference type="SUPFAM" id="SSF46929">
    <property type="entry name" value="DNA helicase RuvA subunit, C-terminal domain"/>
    <property type="match status" value="1"/>
</dbReference>
<sequence>MIDYIKGELVHVDIDHIVVDNRGVGYQILTSKQSQNELMMMDGEIICYTQLIVREDAMLLVGFASKDERAMFQKLTSVSGIGTKVAIGMLSHQDYRQLALMIMKGDVKGITAAPGVGKKTAERLILELKDKVGHFGSETVTEMDADVTDPAISNVYTDALEALISLGYAKHDAEHMLRGIDMTSMTAEGVIKEALKKMMGM</sequence>
<reference evidence="8 9" key="1">
    <citation type="submission" date="2021-05" db="EMBL/GenBank/DDBJ databases">
        <title>Fusibacter ferrireducens sp. nov., an anaerobic, sulfur- and Fe-reducing bacterium isolated from the mangrove sediment.</title>
        <authorList>
            <person name="Qiu D."/>
        </authorList>
    </citation>
    <scope>NUCLEOTIDE SEQUENCE [LARGE SCALE GENOMIC DNA]</scope>
    <source>
        <strain evidence="8 9">DSM 12116</strain>
    </source>
</reference>
<comment type="subcellular location">
    <subcellularLocation>
        <location evidence="6">Cytoplasm</location>
    </subcellularLocation>
</comment>
<evidence type="ECO:0000259" key="7">
    <source>
        <dbReference type="SMART" id="SM00278"/>
    </source>
</evidence>
<dbReference type="InterPro" id="IPR013849">
    <property type="entry name" value="DNA_helicase_Holl-junc_RuvA_I"/>
</dbReference>
<protein>
    <recommendedName>
        <fullName evidence="6">Holliday junction branch migration complex subunit RuvA</fullName>
    </recommendedName>
</protein>
<dbReference type="EMBL" id="JAHBCL010000024">
    <property type="protein sequence ID" value="MBS7527722.1"/>
    <property type="molecule type" value="Genomic_DNA"/>
</dbReference>
<dbReference type="SMART" id="SM00278">
    <property type="entry name" value="HhH1"/>
    <property type="match status" value="2"/>
</dbReference>